<dbReference type="EMBL" id="CABPRJ010002626">
    <property type="protein sequence ID" value="VVC46520.1"/>
    <property type="molecule type" value="Genomic_DNA"/>
</dbReference>
<dbReference type="Proteomes" id="UP000325440">
    <property type="component" value="Unassembled WGS sequence"/>
</dbReference>
<evidence type="ECO:0000313" key="2">
    <source>
        <dbReference type="Proteomes" id="UP000325440"/>
    </source>
</evidence>
<evidence type="ECO:0000313" key="1">
    <source>
        <dbReference type="EMBL" id="VVC46520.1"/>
    </source>
</evidence>
<keyword evidence="2" id="KW-1185">Reference proteome</keyword>
<gene>
    <name evidence="1" type="ORF">CINCED_3A000361</name>
</gene>
<sequence length="354" mass="42442">MHERVNRGFKLKNITIWNSKKYNEEIPKTSNYDQTYLRMLYGELNTNENEIMNTLSCMYVYYTNIFVTEAFGIYNLMLVMPDERMENQNLNKELIFRYIDISLMMLATIYNEEYQPPEWMIYLVLYFNEIQSIYDNVELFQSETKKIIQILQNACDECDLNSENQPAITIPLEDMENEYNPENVKLYMRWQRELVLIQFAHSTRGKYVKKIYSSLIHIAYILEINAEILPYSNFNDFIPSKWLFGSIKFDKNTLDKFRWDKIQVDKNGDEHWKMFSEKELAEINLKNVTSEIDMDDRLNNSFFIYSRLLNFVVMSVARLIKAFIRQCFDIRTSTQYIENNANNEANKMFAKHCV</sequence>
<dbReference type="OrthoDB" id="10657921at2759"/>
<organism evidence="1 2">
    <name type="scientific">Cinara cedri</name>
    <dbReference type="NCBI Taxonomy" id="506608"/>
    <lineage>
        <taxon>Eukaryota</taxon>
        <taxon>Metazoa</taxon>
        <taxon>Ecdysozoa</taxon>
        <taxon>Arthropoda</taxon>
        <taxon>Hexapoda</taxon>
        <taxon>Insecta</taxon>
        <taxon>Pterygota</taxon>
        <taxon>Neoptera</taxon>
        <taxon>Paraneoptera</taxon>
        <taxon>Hemiptera</taxon>
        <taxon>Sternorrhyncha</taxon>
        <taxon>Aphidomorpha</taxon>
        <taxon>Aphidoidea</taxon>
        <taxon>Aphididae</taxon>
        <taxon>Lachninae</taxon>
        <taxon>Cinara</taxon>
    </lineage>
</organism>
<feature type="non-terminal residue" evidence="1">
    <location>
        <position position="354"/>
    </location>
</feature>
<protein>
    <submittedName>
        <fullName evidence="1">Uncharacterized protein</fullName>
    </submittedName>
</protein>
<reference evidence="1 2" key="1">
    <citation type="submission" date="2019-08" db="EMBL/GenBank/DDBJ databases">
        <authorList>
            <person name="Alioto T."/>
            <person name="Alioto T."/>
            <person name="Gomez Garrido J."/>
        </authorList>
    </citation>
    <scope>NUCLEOTIDE SEQUENCE [LARGE SCALE GENOMIC DNA]</scope>
</reference>
<proteinExistence type="predicted"/>
<name>A0A5E4NT37_9HEMI</name>
<dbReference type="AlphaFoldDB" id="A0A5E4NT37"/>
<accession>A0A5E4NT37</accession>